<dbReference type="InterPro" id="IPR050766">
    <property type="entry name" value="Bact_Lucif_Oxidored"/>
</dbReference>
<dbReference type="RefSeq" id="WP_141151061.1">
    <property type="nucleotide sequence ID" value="NZ_VHLG01000021.1"/>
</dbReference>
<dbReference type="GO" id="GO:0016705">
    <property type="term" value="F:oxidoreductase activity, acting on paired donors, with incorporation or reduction of molecular oxygen"/>
    <property type="evidence" value="ECO:0007669"/>
    <property type="project" value="InterPro"/>
</dbReference>
<reference evidence="3 4" key="1">
    <citation type="submission" date="2019-06" db="EMBL/GenBank/DDBJ databases">
        <authorList>
            <person name="Li M."/>
        </authorList>
    </citation>
    <scope>NUCLEOTIDE SEQUENCE [LARGE SCALE GENOMIC DNA]</scope>
    <source>
        <strain evidence="3 4">BGMRC2036</strain>
    </source>
</reference>
<evidence type="ECO:0000256" key="1">
    <source>
        <dbReference type="ARBA" id="ARBA00007789"/>
    </source>
</evidence>
<dbReference type="OrthoDB" id="9780518at2"/>
<feature type="domain" description="Luciferase-like" evidence="2">
    <location>
        <begin position="23"/>
        <end position="308"/>
    </location>
</feature>
<dbReference type="InterPro" id="IPR019949">
    <property type="entry name" value="CmoO-like"/>
</dbReference>
<dbReference type="GO" id="GO:0005829">
    <property type="term" value="C:cytosol"/>
    <property type="evidence" value="ECO:0007669"/>
    <property type="project" value="TreeGrafter"/>
</dbReference>
<dbReference type="EMBL" id="VHLG01000021">
    <property type="protein sequence ID" value="TPW26960.1"/>
    <property type="molecule type" value="Genomic_DNA"/>
</dbReference>
<dbReference type="EC" id="1.-.-.-" evidence="3"/>
<dbReference type="Pfam" id="PF00296">
    <property type="entry name" value="Bac_luciferase"/>
    <property type="match status" value="1"/>
</dbReference>
<sequence>MNKTLTLSILDIGPIRSNQSASDCFSSMLELARLGDALGYHRYWLAEHHNVAAVAASQTASFAPVVGASTQRIRIGGCVLLAHYPPFLVAEQMGLVEACFPGRVDLGIGRSTGTDWATGSLLRGGTEMKSEEAYLGDLASLIAMNRPDGLKVMEGGRELSFKAVVSASSAADVWILGTSSYSAAVAAELGLPYAFGYHIRAEGAKEAIGLYRERFRPSPYLAAPKVLVSVIVVVGSSDAEAERLARPQLFFMSAFRSGEPVQPQMLAEDADRRAFPDRYSELVRMFKRSWIIGSPDRVADGIARLAQALDVSEIMINPVAAAFADQDVRRAPNREFTISTLAEHFPQSA</sequence>
<dbReference type="Gene3D" id="3.20.20.30">
    <property type="entry name" value="Luciferase-like domain"/>
    <property type="match status" value="1"/>
</dbReference>
<evidence type="ECO:0000313" key="4">
    <source>
        <dbReference type="Proteomes" id="UP000318801"/>
    </source>
</evidence>
<dbReference type="PANTHER" id="PTHR30137">
    <property type="entry name" value="LUCIFERASE-LIKE MONOOXYGENASE"/>
    <property type="match status" value="1"/>
</dbReference>
<dbReference type="AlphaFoldDB" id="A0A506TZM2"/>
<organism evidence="3 4">
    <name type="scientific">Martelella alba</name>
    <dbReference type="NCBI Taxonomy" id="2590451"/>
    <lineage>
        <taxon>Bacteria</taxon>
        <taxon>Pseudomonadati</taxon>
        <taxon>Pseudomonadota</taxon>
        <taxon>Alphaproteobacteria</taxon>
        <taxon>Hyphomicrobiales</taxon>
        <taxon>Aurantimonadaceae</taxon>
        <taxon>Martelella</taxon>
    </lineage>
</organism>
<name>A0A506TZM2_9HYPH</name>
<keyword evidence="4" id="KW-1185">Reference proteome</keyword>
<proteinExistence type="predicted"/>
<keyword evidence="3" id="KW-0560">Oxidoreductase</keyword>
<evidence type="ECO:0000259" key="2">
    <source>
        <dbReference type="Pfam" id="PF00296"/>
    </source>
</evidence>
<comment type="similarity">
    <text evidence="1">To bacterial alkanal monooxygenase alpha and beta chains.</text>
</comment>
<dbReference type="PANTHER" id="PTHR30137:SF6">
    <property type="entry name" value="LUCIFERASE-LIKE MONOOXYGENASE"/>
    <property type="match status" value="1"/>
</dbReference>
<comment type="caution">
    <text evidence="3">The sequence shown here is derived from an EMBL/GenBank/DDBJ whole genome shotgun (WGS) entry which is preliminary data.</text>
</comment>
<dbReference type="InterPro" id="IPR011251">
    <property type="entry name" value="Luciferase-like_dom"/>
</dbReference>
<gene>
    <name evidence="3" type="ORF">FJU08_21235</name>
</gene>
<protein>
    <submittedName>
        <fullName evidence="3">MsnO8 family LLM class oxidoreductase</fullName>
        <ecNumber evidence="3">1.-.-.-</ecNumber>
    </submittedName>
</protein>
<dbReference type="Proteomes" id="UP000318801">
    <property type="component" value="Unassembled WGS sequence"/>
</dbReference>
<evidence type="ECO:0000313" key="3">
    <source>
        <dbReference type="EMBL" id="TPW26960.1"/>
    </source>
</evidence>
<dbReference type="CDD" id="cd00347">
    <property type="entry name" value="Flavin_utilizing_monoxygenases"/>
    <property type="match status" value="1"/>
</dbReference>
<dbReference type="SUPFAM" id="SSF51679">
    <property type="entry name" value="Bacterial luciferase-like"/>
    <property type="match status" value="1"/>
</dbReference>
<dbReference type="InterPro" id="IPR036661">
    <property type="entry name" value="Luciferase-like_sf"/>
</dbReference>
<dbReference type="NCBIfam" id="TIGR03558">
    <property type="entry name" value="oxido_grp_1"/>
    <property type="match status" value="1"/>
</dbReference>
<accession>A0A506TZM2</accession>